<feature type="repeat" description="WD" evidence="5">
    <location>
        <begin position="335"/>
        <end position="376"/>
    </location>
</feature>
<dbReference type="SUPFAM" id="SSF50998">
    <property type="entry name" value="Quinoprotein alcohol dehydrogenase-like"/>
    <property type="match status" value="1"/>
</dbReference>
<dbReference type="InterPro" id="IPR011047">
    <property type="entry name" value="Quinoprotein_ADH-like_sf"/>
</dbReference>
<evidence type="ECO:0000256" key="3">
    <source>
        <dbReference type="ARBA" id="ARBA00022737"/>
    </source>
</evidence>
<feature type="region of interest" description="Disordered" evidence="6">
    <location>
        <begin position="612"/>
        <end position="712"/>
    </location>
</feature>
<feature type="compositionally biased region" description="Basic residues" evidence="6">
    <location>
        <begin position="673"/>
        <end position="683"/>
    </location>
</feature>
<dbReference type="PROSITE" id="PS00678">
    <property type="entry name" value="WD_REPEATS_1"/>
    <property type="match status" value="2"/>
</dbReference>
<dbReference type="InterPro" id="IPR011044">
    <property type="entry name" value="Quino_amine_DH_bsu"/>
</dbReference>
<evidence type="ECO:0000259" key="9">
    <source>
        <dbReference type="Pfam" id="PF24817"/>
    </source>
</evidence>
<dbReference type="PANTHER" id="PTHR19932">
    <property type="entry name" value="WD REPEAT AND HMG-BOX DNA BINDING PROTEIN"/>
    <property type="match status" value="1"/>
</dbReference>
<feature type="repeat" description="WD" evidence="5">
    <location>
        <begin position="232"/>
        <end position="273"/>
    </location>
</feature>
<dbReference type="Pfam" id="PF24817">
    <property type="entry name" value="WD40_WDHD1_1st"/>
    <property type="match status" value="2"/>
</dbReference>
<dbReference type="Gene3D" id="2.130.10.10">
    <property type="entry name" value="YVTN repeat-like/Quinoprotein amine dehydrogenase"/>
    <property type="match status" value="3"/>
</dbReference>
<feature type="repeat" description="WD" evidence="5">
    <location>
        <begin position="511"/>
        <end position="552"/>
    </location>
</feature>
<feature type="domain" description="WDHD1/CFT4 helical bundle" evidence="8">
    <location>
        <begin position="996"/>
        <end position="1098"/>
    </location>
</feature>
<feature type="domain" description="WDHD1 first WD40" evidence="9">
    <location>
        <begin position="21"/>
        <end position="279"/>
    </location>
</feature>
<feature type="compositionally biased region" description="Basic and acidic residues" evidence="6">
    <location>
        <begin position="1147"/>
        <end position="1166"/>
    </location>
</feature>
<dbReference type="Proteomes" id="UP000317650">
    <property type="component" value="Chromosome 1"/>
</dbReference>
<evidence type="ECO:0000259" key="8">
    <source>
        <dbReference type="Pfam" id="PF20946"/>
    </source>
</evidence>
<dbReference type="GO" id="GO:0006261">
    <property type="term" value="P:DNA-templated DNA replication"/>
    <property type="evidence" value="ECO:0007669"/>
    <property type="project" value="TreeGrafter"/>
</dbReference>
<feature type="compositionally biased region" description="Acidic residues" evidence="6">
    <location>
        <begin position="652"/>
        <end position="662"/>
    </location>
</feature>
<evidence type="ECO:0000256" key="6">
    <source>
        <dbReference type="SAM" id="MobiDB-lite"/>
    </source>
</evidence>
<feature type="compositionally biased region" description="Basic and acidic residues" evidence="6">
    <location>
        <begin position="1184"/>
        <end position="1193"/>
    </location>
</feature>
<evidence type="ECO:0000313" key="11">
    <source>
        <dbReference type="Proteomes" id="UP000317650"/>
    </source>
</evidence>
<dbReference type="GO" id="GO:0000278">
    <property type="term" value="P:mitotic cell cycle"/>
    <property type="evidence" value="ECO:0007669"/>
    <property type="project" value="TreeGrafter"/>
</dbReference>
<comment type="subcellular location">
    <subcellularLocation>
        <location evidence="1">Nucleus</location>
    </subcellularLocation>
</comment>
<keyword evidence="11" id="KW-1185">Reference proteome</keyword>
<dbReference type="Pfam" id="PF12341">
    <property type="entry name" value="Mcl1_mid"/>
    <property type="match status" value="1"/>
</dbReference>
<feature type="domain" description="WDHD1/CFT4 second beta-propeller" evidence="7">
    <location>
        <begin position="702"/>
        <end position="986"/>
    </location>
</feature>
<feature type="repeat" description="WD" evidence="5">
    <location>
        <begin position="56"/>
        <end position="97"/>
    </location>
</feature>
<feature type="compositionally biased region" description="Basic and acidic residues" evidence="6">
    <location>
        <begin position="1237"/>
        <end position="1252"/>
    </location>
</feature>
<dbReference type="GO" id="GO:0003682">
    <property type="term" value="F:chromatin binding"/>
    <property type="evidence" value="ECO:0007669"/>
    <property type="project" value="TreeGrafter"/>
</dbReference>
<comment type="caution">
    <text evidence="10">The sequence shown here is derived from an EMBL/GenBank/DDBJ whole genome shotgun (WGS) entry which is preliminary data.</text>
</comment>
<dbReference type="PROSITE" id="PS50082">
    <property type="entry name" value="WD_REPEATS_2"/>
    <property type="match status" value="6"/>
</dbReference>
<dbReference type="PROSITE" id="PS50294">
    <property type="entry name" value="WD_REPEATS_REGION"/>
    <property type="match status" value="5"/>
</dbReference>
<keyword evidence="4" id="KW-0539">Nucleus</keyword>
<sequence>MKRSLKLREAHKGTGSPALCSILWDADGRHLVTSNASDRSVSIHDASHPPKLAKEVRDHKDGVTALAFSPGSNSLASGSVDHSVKIYSFPDGEFQSNVTRFTLPIRSLAFNKSGSLLAAAGDDDGIKLIATIDNTISKVLKGHRGPVTGLSFDPSNEFLASVDTFGTVIYWELSSGKQMHTLKAIAPNCDADASLINVLSWSPNGETLAVPGLKNDVVMYDRDTAEKMFTLKGDHERPVCFLAWSPNGKYMATAGLDKQILIWDVDLRQDIERQKIDDRICSKRSLSSGGAKGTGHRRSVRLWDADGANLSVQTPPIASVSIHDASHPPKLAKEVRDHKTGFTALASSPGSNSLASGSVDHSVKIYSFPDGEFQSNVTRFTLPIRSLAFNKSGSLLAAAGDDDGIKLIATIDNTISKVLKGHRGPVTGLSFDPSNEFLASVDTFGTVIYWELSSGKQMHTLKAIAPNCDADASLINVLSWSPNGETLAVPGLKNDVVMYDRDTAEKMFTLKGDHERPVCFLAWSPNGKYMATAGLDKQILIWDVDLRQDIERQKIDDRICSLAWKQNGNALAVIDVMGKIGIWESPVPSCMKSPTDGAADLQARGTNGLLLFDEDDETPSASGSLDDAIEESHGESAPIGHKRSRKQSISDEICDEDSDGEDGLLRQIESRKRSAAKHKKHTRDWKEGNASSSNSSRPKMQEAFQPGSTPAETGKRHFLVYNMLGSITTIENEGYSHVEVDFHDTGRGPRVPAMTDYFGFTMAALNENGSVFSNPCKGEKNMSTLMYRPFSSWANNSEWLMRFEGEEVKAVALGTGWVAAITNLNLLRIFTEGGLQRHIVCLNGPVVTASGYEDKLAIVTHASECLSSGDQMLDVLVLDISEGAKLVEGRLPLSPTSCLTWFGFSEEGQLSSYDSKGVLRVFSHQYGGSWLPVFSAEKARKSEDETCWIVGLSASKLFCIICKSPNCYPTVMPKPVLELLSLSFPLASSDLGAADLESELMMSQLHLSQTQKKIQEMAMAGLDTTALDDEAFNTEAAIDRCMLRLIASCCNGDKLVRATELAKSLSLEKSVKGAIKLVTALKLPILAERFSGILEERLFNGCRTPAAIPCVVASPSTITNDVPSSSDTTRTGAPVLTPSPLSCPRFPRRDAIEEKAGGKEACKDSGDGDATAGVKPKPPSSDSGKPEGNDKKGQMPSSSTMEVGDLKGRTNLVQSRGPTNPFAKTASPQERASLLESIRKMKRAENEKDGKSSNKKVKVQR</sequence>
<evidence type="ECO:0000256" key="5">
    <source>
        <dbReference type="PROSITE-ProRule" id="PRU00221"/>
    </source>
</evidence>
<dbReference type="SUPFAM" id="SSF50969">
    <property type="entry name" value="YVTN repeat-like/Quinoprotein amine dehydrogenase"/>
    <property type="match status" value="1"/>
</dbReference>
<protein>
    <submittedName>
        <fullName evidence="10">Uncharacterized protein</fullName>
    </submittedName>
</protein>
<dbReference type="Pfam" id="PF20946">
    <property type="entry name" value="Ctf4_C"/>
    <property type="match status" value="1"/>
</dbReference>
<keyword evidence="2 5" id="KW-0853">WD repeat</keyword>
<dbReference type="InterPro" id="IPR022100">
    <property type="entry name" value="WDHD1/CFT4_beta-prop_2nd"/>
</dbReference>
<dbReference type="InterPro" id="IPR057646">
    <property type="entry name" value="WD40_WDHD1_1st"/>
</dbReference>
<feature type="repeat" description="WD" evidence="5">
    <location>
        <begin position="419"/>
        <end position="460"/>
    </location>
</feature>
<proteinExistence type="predicted"/>
<evidence type="ECO:0000256" key="1">
    <source>
        <dbReference type="ARBA" id="ARBA00004123"/>
    </source>
</evidence>
<evidence type="ECO:0000313" key="10">
    <source>
        <dbReference type="EMBL" id="THU64009.1"/>
    </source>
</evidence>
<reference evidence="10 11" key="1">
    <citation type="journal article" date="2019" name="Nat. Plants">
        <title>Genome sequencing of Musa balbisiana reveals subgenome evolution and function divergence in polyploid bananas.</title>
        <authorList>
            <person name="Yao X."/>
        </authorList>
    </citation>
    <scope>NUCLEOTIDE SEQUENCE [LARGE SCALE GENOMIC DNA]</scope>
    <source>
        <strain evidence="11">cv. DH-PKW</strain>
        <tissue evidence="10">Leaves</tissue>
    </source>
</reference>
<feature type="compositionally biased region" description="Polar residues" evidence="6">
    <location>
        <begin position="1118"/>
        <end position="1131"/>
    </location>
</feature>
<evidence type="ECO:0000259" key="7">
    <source>
        <dbReference type="Pfam" id="PF12341"/>
    </source>
</evidence>
<dbReference type="GO" id="GO:0006281">
    <property type="term" value="P:DNA repair"/>
    <property type="evidence" value="ECO:0007669"/>
    <property type="project" value="TreeGrafter"/>
</dbReference>
<accession>A0A4S8JQ60</accession>
<dbReference type="InterPro" id="IPR048591">
    <property type="entry name" value="WDHD1/CFT4_hel"/>
</dbReference>
<dbReference type="InterPro" id="IPR015943">
    <property type="entry name" value="WD40/YVTN_repeat-like_dom_sf"/>
</dbReference>
<name>A0A4S8JQ60_MUSBA</name>
<dbReference type="SMART" id="SM00320">
    <property type="entry name" value="WD40"/>
    <property type="match status" value="12"/>
</dbReference>
<gene>
    <name evidence="10" type="ORF">C4D60_Mb01t21910</name>
</gene>
<dbReference type="InterPro" id="IPR001680">
    <property type="entry name" value="WD40_rpt"/>
</dbReference>
<keyword evidence="3" id="KW-0677">Repeat</keyword>
<dbReference type="AlphaFoldDB" id="A0A4S8JQ60"/>
<dbReference type="PANTHER" id="PTHR19932:SF10">
    <property type="entry name" value="WD REPEAT AND HMG-BOX DNA-BINDING PROTEIN 1"/>
    <property type="match status" value="1"/>
</dbReference>
<dbReference type="GO" id="GO:0043596">
    <property type="term" value="C:nuclear replication fork"/>
    <property type="evidence" value="ECO:0007669"/>
    <property type="project" value="TreeGrafter"/>
</dbReference>
<feature type="compositionally biased region" description="Polar residues" evidence="6">
    <location>
        <begin position="689"/>
        <end position="698"/>
    </location>
</feature>
<feature type="repeat" description="WD" evidence="5">
    <location>
        <begin position="140"/>
        <end position="181"/>
    </location>
</feature>
<evidence type="ECO:0000256" key="4">
    <source>
        <dbReference type="ARBA" id="ARBA00023242"/>
    </source>
</evidence>
<dbReference type="STRING" id="52838.A0A4S8JQ60"/>
<organism evidence="10 11">
    <name type="scientific">Musa balbisiana</name>
    <name type="common">Banana</name>
    <dbReference type="NCBI Taxonomy" id="52838"/>
    <lineage>
        <taxon>Eukaryota</taxon>
        <taxon>Viridiplantae</taxon>
        <taxon>Streptophyta</taxon>
        <taxon>Embryophyta</taxon>
        <taxon>Tracheophyta</taxon>
        <taxon>Spermatophyta</taxon>
        <taxon>Magnoliopsida</taxon>
        <taxon>Liliopsida</taxon>
        <taxon>Zingiberales</taxon>
        <taxon>Musaceae</taxon>
        <taxon>Musa</taxon>
    </lineage>
</organism>
<dbReference type="EMBL" id="PYDT01000004">
    <property type="protein sequence ID" value="THU64009.1"/>
    <property type="molecule type" value="Genomic_DNA"/>
</dbReference>
<dbReference type="CDD" id="cd00200">
    <property type="entry name" value="WD40"/>
    <property type="match status" value="2"/>
</dbReference>
<feature type="domain" description="WDHD1 first WD40" evidence="9">
    <location>
        <begin position="337"/>
        <end position="582"/>
    </location>
</feature>
<evidence type="ECO:0000256" key="2">
    <source>
        <dbReference type="ARBA" id="ARBA00022574"/>
    </source>
</evidence>
<dbReference type="InterPro" id="IPR019775">
    <property type="entry name" value="WD40_repeat_CS"/>
</dbReference>
<feature type="region of interest" description="Disordered" evidence="6">
    <location>
        <begin position="1118"/>
        <end position="1261"/>
    </location>
</feature>